<dbReference type="Pfam" id="PF05525">
    <property type="entry name" value="Branch_AA_trans"/>
    <property type="match status" value="1"/>
</dbReference>
<feature type="transmembrane region" description="Helical" evidence="9">
    <location>
        <begin position="34"/>
        <end position="57"/>
    </location>
</feature>
<evidence type="ECO:0000256" key="4">
    <source>
        <dbReference type="ARBA" id="ARBA00022475"/>
    </source>
</evidence>
<dbReference type="EMBL" id="QVEU01000004">
    <property type="protein sequence ID" value="RGB75803.1"/>
    <property type="molecule type" value="Genomic_DNA"/>
</dbReference>
<feature type="transmembrane region" description="Helical" evidence="9">
    <location>
        <begin position="140"/>
        <end position="162"/>
    </location>
</feature>
<evidence type="ECO:0000256" key="2">
    <source>
        <dbReference type="ARBA" id="ARBA00008540"/>
    </source>
</evidence>
<feature type="transmembrane region" description="Helical" evidence="9">
    <location>
        <begin position="69"/>
        <end position="90"/>
    </location>
</feature>
<dbReference type="NCBIfam" id="TIGR00796">
    <property type="entry name" value="livcs"/>
    <property type="match status" value="1"/>
</dbReference>
<feature type="transmembrane region" description="Helical" evidence="9">
    <location>
        <begin position="328"/>
        <end position="349"/>
    </location>
</feature>
<feature type="transmembrane region" description="Helical" evidence="9">
    <location>
        <begin position="215"/>
        <end position="237"/>
    </location>
</feature>
<sequence length="430" mass="46863">MDIIIVGFALFSLFFGAGNLIFPPFLGKIYGSTWLVASFGFILTGAGLACISVISMAKRKGNVKEFTNLAGNKLGSLTIILIAMTLGPLGGIPRTGATSAEVMIEAGLPIPYIFFIIAFFAVTLILILTDSKIIDIIGKYLTPALLIVLAVMIIAGIINPIGEINTINITQGEVFNKSLIEGYNTMDALAAIAFAPIIIKSLLEKGYEENLIKKTIAVTLIAACGLILVYISLTYLGSTSSIRFNYMTSRVALLIAISNAILGSFGKYILAAIIVLACFTTSVGLTSSIADMLYKTFDRKISYKLIAVFITIISVILSLVGVDRIIEFTSPLLTFAYPVVLVMIIYNIFEINFTNRFRIISFYLVAIISLCQSMISYVSMAKPELADEISKVISWLPMYRLGFPWLIPFIIILAMGLLFARKDEKVYALA</sequence>
<evidence type="ECO:0000313" key="11">
    <source>
        <dbReference type="Proteomes" id="UP000261011"/>
    </source>
</evidence>
<dbReference type="RefSeq" id="WP_117521746.1">
    <property type="nucleotide sequence ID" value="NZ_JBHWMK010000041.1"/>
</dbReference>
<comment type="caution">
    <text evidence="9">Lacks conserved residue(s) required for the propagation of feature annotation.</text>
</comment>
<name>A0A3E2TIL7_9FIRM</name>
<dbReference type="GO" id="GO:0015188">
    <property type="term" value="F:L-isoleucine transmembrane transporter activity"/>
    <property type="evidence" value="ECO:0007669"/>
    <property type="project" value="TreeGrafter"/>
</dbReference>
<keyword evidence="3 9" id="KW-0813">Transport</keyword>
<evidence type="ECO:0000256" key="3">
    <source>
        <dbReference type="ARBA" id="ARBA00022448"/>
    </source>
</evidence>
<dbReference type="InterPro" id="IPR004685">
    <property type="entry name" value="Brnchd-chn_aa_trnsp_Livcs"/>
</dbReference>
<comment type="function">
    <text evidence="9">Component of the transport system for branched-chain amino acids.</text>
</comment>
<dbReference type="GO" id="GO:0015820">
    <property type="term" value="P:L-leucine transport"/>
    <property type="evidence" value="ECO:0007669"/>
    <property type="project" value="TreeGrafter"/>
</dbReference>
<evidence type="ECO:0000256" key="9">
    <source>
        <dbReference type="RuleBase" id="RU362122"/>
    </source>
</evidence>
<keyword evidence="6 9" id="KW-0029">Amino-acid transport</keyword>
<reference evidence="10 11" key="1">
    <citation type="submission" date="2018-08" db="EMBL/GenBank/DDBJ databases">
        <title>A genome reference for cultivated species of the human gut microbiota.</title>
        <authorList>
            <person name="Zou Y."/>
            <person name="Xue W."/>
            <person name="Luo G."/>
        </authorList>
    </citation>
    <scope>NUCLEOTIDE SEQUENCE [LARGE SCALE GENOMIC DNA]</scope>
    <source>
        <strain evidence="10 11">OF01-3</strain>
    </source>
</reference>
<dbReference type="PANTHER" id="PTHR30588:SF0">
    <property type="entry name" value="BRANCHED-CHAIN AMINO ACID PERMEASE BRNQ"/>
    <property type="match status" value="1"/>
</dbReference>
<keyword evidence="11" id="KW-1185">Reference proteome</keyword>
<keyword evidence="4" id="KW-1003">Cell membrane</keyword>
<gene>
    <name evidence="10" type="primary">brnQ</name>
    <name evidence="10" type="ORF">DXA39_05620</name>
</gene>
<accession>A0A3E2TIL7</accession>
<evidence type="ECO:0000313" key="10">
    <source>
        <dbReference type="EMBL" id="RGB75803.1"/>
    </source>
</evidence>
<proteinExistence type="inferred from homology"/>
<keyword evidence="7 9" id="KW-1133">Transmembrane helix</keyword>
<organism evidence="10 11">
    <name type="scientific">Anaerococcus nagyae</name>
    <dbReference type="NCBI Taxonomy" id="1755241"/>
    <lineage>
        <taxon>Bacteria</taxon>
        <taxon>Bacillati</taxon>
        <taxon>Bacillota</taxon>
        <taxon>Tissierellia</taxon>
        <taxon>Tissierellales</taxon>
        <taxon>Peptoniphilaceae</taxon>
        <taxon>Anaerococcus</taxon>
    </lineage>
</organism>
<feature type="transmembrane region" description="Helical" evidence="9">
    <location>
        <begin position="182"/>
        <end position="203"/>
    </location>
</feature>
<dbReference type="OrthoDB" id="9783920at2"/>
<dbReference type="GO" id="GO:0015190">
    <property type="term" value="F:L-leucine transmembrane transporter activity"/>
    <property type="evidence" value="ECO:0007669"/>
    <property type="project" value="TreeGrafter"/>
</dbReference>
<keyword evidence="8 9" id="KW-0472">Membrane</keyword>
<dbReference type="AlphaFoldDB" id="A0A3E2TIL7"/>
<dbReference type="GO" id="GO:0005304">
    <property type="term" value="F:L-valine transmembrane transporter activity"/>
    <property type="evidence" value="ECO:0007669"/>
    <property type="project" value="TreeGrafter"/>
</dbReference>
<feature type="transmembrane region" description="Helical" evidence="9">
    <location>
        <begin position="401"/>
        <end position="420"/>
    </location>
</feature>
<dbReference type="GO" id="GO:0015818">
    <property type="term" value="P:isoleucine transport"/>
    <property type="evidence" value="ECO:0007669"/>
    <property type="project" value="TreeGrafter"/>
</dbReference>
<comment type="similarity">
    <text evidence="2 9">Belongs to the branched chain amino acid transporter family.</text>
</comment>
<evidence type="ECO:0000256" key="6">
    <source>
        <dbReference type="ARBA" id="ARBA00022970"/>
    </source>
</evidence>
<dbReference type="Proteomes" id="UP000261011">
    <property type="component" value="Unassembled WGS sequence"/>
</dbReference>
<comment type="caution">
    <text evidence="10">The sequence shown here is derived from an EMBL/GenBank/DDBJ whole genome shotgun (WGS) entry which is preliminary data.</text>
</comment>
<dbReference type="GO" id="GO:0005886">
    <property type="term" value="C:plasma membrane"/>
    <property type="evidence" value="ECO:0007669"/>
    <property type="project" value="UniProtKB-SubCell"/>
</dbReference>
<feature type="transmembrane region" description="Helical" evidence="9">
    <location>
        <begin position="110"/>
        <end position="128"/>
    </location>
</feature>
<feature type="transmembrane region" description="Helical" evidence="9">
    <location>
        <begin position="361"/>
        <end position="381"/>
    </location>
</feature>
<protein>
    <recommendedName>
        <fullName evidence="9">Branched-chain amino acid transport system carrier protein</fullName>
    </recommendedName>
</protein>
<dbReference type="PANTHER" id="PTHR30588">
    <property type="entry name" value="BRANCHED-CHAIN AMINO ACID TRANSPORT SYSTEM 2 CARRIER PROTEIN"/>
    <property type="match status" value="1"/>
</dbReference>
<comment type="subcellular location">
    <subcellularLocation>
        <location evidence="1 9">Cell membrane</location>
        <topology evidence="1 9">Multi-pass membrane protein</topology>
    </subcellularLocation>
</comment>
<feature type="transmembrane region" description="Helical" evidence="9">
    <location>
        <begin position="301"/>
        <end position="322"/>
    </location>
</feature>
<evidence type="ECO:0000256" key="5">
    <source>
        <dbReference type="ARBA" id="ARBA00022692"/>
    </source>
</evidence>
<evidence type="ECO:0000256" key="8">
    <source>
        <dbReference type="ARBA" id="ARBA00023136"/>
    </source>
</evidence>
<keyword evidence="5 9" id="KW-0812">Transmembrane</keyword>
<feature type="transmembrane region" description="Helical" evidence="9">
    <location>
        <begin position="268"/>
        <end position="289"/>
    </location>
</feature>
<evidence type="ECO:0000256" key="7">
    <source>
        <dbReference type="ARBA" id="ARBA00022989"/>
    </source>
</evidence>
<evidence type="ECO:0000256" key="1">
    <source>
        <dbReference type="ARBA" id="ARBA00004651"/>
    </source>
</evidence>